<reference evidence="3" key="3">
    <citation type="submission" date="2025-04" db="UniProtKB">
        <authorList>
            <consortium name="RefSeq"/>
        </authorList>
    </citation>
    <scope>IDENTIFICATION</scope>
    <source>
        <strain evidence="3">CBS 304.34</strain>
    </source>
</reference>
<gene>
    <name evidence="1 3" type="ORF">BDZ99DRAFT_29835</name>
</gene>
<evidence type="ECO:0000313" key="1">
    <source>
        <dbReference type="EMBL" id="KAF2809513.1"/>
    </source>
</evidence>
<reference evidence="1 3" key="1">
    <citation type="journal article" date="2020" name="Stud. Mycol.">
        <title>101 Dothideomycetes genomes: a test case for predicting lifestyles and emergence of pathogens.</title>
        <authorList>
            <person name="Haridas S."/>
            <person name="Albert R."/>
            <person name="Binder M."/>
            <person name="Bloem J."/>
            <person name="Labutti K."/>
            <person name="Salamov A."/>
            <person name="Andreopoulos B."/>
            <person name="Baker S."/>
            <person name="Barry K."/>
            <person name="Bills G."/>
            <person name="Bluhm B."/>
            <person name="Cannon C."/>
            <person name="Castanera R."/>
            <person name="Culley D."/>
            <person name="Daum C."/>
            <person name="Ezra D."/>
            <person name="Gonzalez J."/>
            <person name="Henrissat B."/>
            <person name="Kuo A."/>
            <person name="Liang C."/>
            <person name="Lipzen A."/>
            <person name="Lutzoni F."/>
            <person name="Magnuson J."/>
            <person name="Mondo S."/>
            <person name="Nolan M."/>
            <person name="Ohm R."/>
            <person name="Pangilinan J."/>
            <person name="Park H.-J."/>
            <person name="Ramirez L."/>
            <person name="Alfaro M."/>
            <person name="Sun H."/>
            <person name="Tritt A."/>
            <person name="Yoshinaga Y."/>
            <person name="Zwiers L.-H."/>
            <person name="Turgeon B."/>
            <person name="Goodwin S."/>
            <person name="Spatafora J."/>
            <person name="Crous P."/>
            <person name="Grigoriev I."/>
        </authorList>
    </citation>
    <scope>NUCLEOTIDE SEQUENCE</scope>
    <source>
        <strain evidence="1 3">CBS 304.34</strain>
    </source>
</reference>
<dbReference type="EMBL" id="MU003701">
    <property type="protein sequence ID" value="KAF2809513.1"/>
    <property type="molecule type" value="Genomic_DNA"/>
</dbReference>
<dbReference type="AlphaFoldDB" id="A0A6A6YLR8"/>
<organism evidence="1">
    <name type="scientific">Mytilinidion resinicola</name>
    <dbReference type="NCBI Taxonomy" id="574789"/>
    <lineage>
        <taxon>Eukaryota</taxon>
        <taxon>Fungi</taxon>
        <taxon>Dikarya</taxon>
        <taxon>Ascomycota</taxon>
        <taxon>Pezizomycotina</taxon>
        <taxon>Dothideomycetes</taxon>
        <taxon>Pleosporomycetidae</taxon>
        <taxon>Mytilinidiales</taxon>
        <taxon>Mytilinidiaceae</taxon>
        <taxon>Mytilinidion</taxon>
    </lineage>
</organism>
<keyword evidence="2" id="KW-1185">Reference proteome</keyword>
<evidence type="ECO:0000313" key="2">
    <source>
        <dbReference type="Proteomes" id="UP000504636"/>
    </source>
</evidence>
<reference evidence="3" key="2">
    <citation type="submission" date="2020-04" db="EMBL/GenBank/DDBJ databases">
        <authorList>
            <consortium name="NCBI Genome Project"/>
        </authorList>
    </citation>
    <scope>NUCLEOTIDE SEQUENCE</scope>
    <source>
        <strain evidence="3">CBS 304.34</strain>
    </source>
</reference>
<proteinExistence type="predicted"/>
<dbReference type="RefSeq" id="XP_033576477.1">
    <property type="nucleotide sequence ID" value="XM_033714168.1"/>
</dbReference>
<accession>A0A6A6YLR8</accession>
<dbReference type="GeneID" id="54455061"/>
<protein>
    <submittedName>
        <fullName evidence="1 3">Uncharacterized protein</fullName>
    </submittedName>
</protein>
<dbReference type="Proteomes" id="UP000504636">
    <property type="component" value="Unplaced"/>
</dbReference>
<name>A0A6A6YLR8_9PEZI</name>
<evidence type="ECO:0000313" key="3">
    <source>
        <dbReference type="RefSeq" id="XP_033576477.1"/>
    </source>
</evidence>
<sequence>MLRPRLLSTSGSLLKHNALLKSEYADDNALTFRVATLASSKKILAVTGVSESARPGVAHLTFDGFDNVGILKSLDLAVRGVGDRAVIRLVDIAELSIDDGAIFRLTDVAVRRVGDSTSLGSLDIAAPGVSNSVVSRIHDAASVSVGDSPASRGDNFGAYNYDNNAALVVRDTSPLGVGRVAICRNRHSVRDVGVHRSFAGKRYSVVELFGVAEILELAWKGSLIIRKDAHDILDSPRISQETPSWPYSVLLHKERELNHTPYLTPSLLDTYFCTLHCMLNGVYENIKSQNVYLQYFEGHD</sequence>